<dbReference type="EMBL" id="BDIP01007794">
    <property type="protein sequence ID" value="GIQ91479.1"/>
    <property type="molecule type" value="Genomic_DNA"/>
</dbReference>
<evidence type="ECO:0000313" key="2">
    <source>
        <dbReference type="Proteomes" id="UP000265618"/>
    </source>
</evidence>
<protein>
    <submittedName>
        <fullName evidence="1">Uncharacterized protein</fullName>
    </submittedName>
</protein>
<comment type="caution">
    <text evidence="1">The sequence shown here is derived from an EMBL/GenBank/DDBJ whole genome shotgun (WGS) entry which is preliminary data.</text>
</comment>
<sequence>NLELVLAFVGDRGFDTGPIDVNSIDAEQLFWDLYEFFCLNGLTFRGTRGETAVVNWVRVRVQQYPGFFVQ</sequence>
<feature type="non-terminal residue" evidence="1">
    <location>
        <position position="70"/>
    </location>
</feature>
<gene>
    <name evidence="1" type="ORF">KIPB_014755</name>
</gene>
<dbReference type="AlphaFoldDB" id="A0A9K3D9N3"/>
<dbReference type="Proteomes" id="UP000265618">
    <property type="component" value="Unassembled WGS sequence"/>
</dbReference>
<name>A0A9K3D9N3_9EUKA</name>
<keyword evidence="2" id="KW-1185">Reference proteome</keyword>
<proteinExistence type="predicted"/>
<feature type="non-terminal residue" evidence="1">
    <location>
        <position position="1"/>
    </location>
</feature>
<accession>A0A9K3D9N3</accession>
<evidence type="ECO:0000313" key="1">
    <source>
        <dbReference type="EMBL" id="GIQ91479.1"/>
    </source>
</evidence>
<organism evidence="1 2">
    <name type="scientific">Kipferlia bialata</name>
    <dbReference type="NCBI Taxonomy" id="797122"/>
    <lineage>
        <taxon>Eukaryota</taxon>
        <taxon>Metamonada</taxon>
        <taxon>Carpediemonas-like organisms</taxon>
        <taxon>Kipferlia</taxon>
    </lineage>
</organism>
<reference evidence="1 2" key="1">
    <citation type="journal article" date="2018" name="PLoS ONE">
        <title>The draft genome of Kipferlia bialata reveals reductive genome evolution in fornicate parasites.</title>
        <authorList>
            <person name="Tanifuji G."/>
            <person name="Takabayashi S."/>
            <person name="Kume K."/>
            <person name="Takagi M."/>
            <person name="Nakayama T."/>
            <person name="Kamikawa R."/>
            <person name="Inagaki Y."/>
            <person name="Hashimoto T."/>
        </authorList>
    </citation>
    <scope>NUCLEOTIDE SEQUENCE [LARGE SCALE GENOMIC DNA]</scope>
    <source>
        <strain evidence="1">NY0173</strain>
    </source>
</reference>